<keyword evidence="3 5" id="KW-0285">Flavoprotein</keyword>
<dbReference type="PIRSF" id="PIRSF000137">
    <property type="entry name" value="Alcohol_oxidase"/>
    <property type="match status" value="1"/>
</dbReference>
<accession>A0A545SWQ1</accession>
<feature type="domain" description="Glucose-methanol-choline oxidoreductase N-terminal" evidence="6">
    <location>
        <begin position="82"/>
        <end position="105"/>
    </location>
</feature>
<dbReference type="InterPro" id="IPR007867">
    <property type="entry name" value="GMC_OxRtase_C"/>
</dbReference>
<dbReference type="InterPro" id="IPR000172">
    <property type="entry name" value="GMC_OxRdtase_N"/>
</dbReference>
<protein>
    <submittedName>
        <fullName evidence="8">Glucose-methanol-choline oxidoreductase</fullName>
    </submittedName>
</protein>
<dbReference type="Gene3D" id="3.50.50.60">
    <property type="entry name" value="FAD/NAD(P)-binding domain"/>
    <property type="match status" value="1"/>
</dbReference>
<organism evidence="8 9">
    <name type="scientific">Aliiroseovarius halocynthiae</name>
    <dbReference type="NCBI Taxonomy" id="985055"/>
    <lineage>
        <taxon>Bacteria</taxon>
        <taxon>Pseudomonadati</taxon>
        <taxon>Pseudomonadota</taxon>
        <taxon>Alphaproteobacteria</taxon>
        <taxon>Rhodobacterales</taxon>
        <taxon>Paracoccaceae</taxon>
        <taxon>Aliiroseovarius</taxon>
    </lineage>
</organism>
<dbReference type="Gene3D" id="3.30.560.10">
    <property type="entry name" value="Glucose Oxidase, domain 3"/>
    <property type="match status" value="1"/>
</dbReference>
<dbReference type="OrthoDB" id="9785276at2"/>
<dbReference type="Pfam" id="PF05199">
    <property type="entry name" value="GMC_oxred_C"/>
    <property type="match status" value="1"/>
</dbReference>
<dbReference type="PANTHER" id="PTHR11552">
    <property type="entry name" value="GLUCOSE-METHANOL-CHOLINE GMC OXIDOREDUCTASE"/>
    <property type="match status" value="1"/>
</dbReference>
<evidence type="ECO:0000256" key="3">
    <source>
        <dbReference type="ARBA" id="ARBA00022630"/>
    </source>
</evidence>
<dbReference type="SUPFAM" id="SSF54373">
    <property type="entry name" value="FAD-linked reductases, C-terminal domain"/>
    <property type="match status" value="1"/>
</dbReference>
<dbReference type="Pfam" id="PF00732">
    <property type="entry name" value="GMC_oxred_N"/>
    <property type="match status" value="1"/>
</dbReference>
<comment type="caution">
    <text evidence="8">The sequence shown here is derived from an EMBL/GenBank/DDBJ whole genome shotgun (WGS) entry which is preliminary data.</text>
</comment>
<keyword evidence="4 5" id="KW-0274">FAD</keyword>
<feature type="domain" description="Glucose-methanol-choline oxidoreductase N-terminal" evidence="7">
    <location>
        <begin position="260"/>
        <end position="274"/>
    </location>
</feature>
<evidence type="ECO:0000256" key="5">
    <source>
        <dbReference type="RuleBase" id="RU003968"/>
    </source>
</evidence>
<dbReference type="PROSITE" id="PS00623">
    <property type="entry name" value="GMC_OXRED_1"/>
    <property type="match status" value="1"/>
</dbReference>
<evidence type="ECO:0000259" key="7">
    <source>
        <dbReference type="PROSITE" id="PS00624"/>
    </source>
</evidence>
<dbReference type="AlphaFoldDB" id="A0A545SWQ1"/>
<reference evidence="8 9" key="1">
    <citation type="submission" date="2019-06" db="EMBL/GenBank/DDBJ databases">
        <title>A novel species of marine bacteria.</title>
        <authorList>
            <person name="Wang Y."/>
        </authorList>
    </citation>
    <scope>NUCLEOTIDE SEQUENCE [LARGE SCALE GENOMIC DNA]</scope>
    <source>
        <strain evidence="8 9">MA1-10</strain>
    </source>
</reference>
<evidence type="ECO:0000256" key="1">
    <source>
        <dbReference type="ARBA" id="ARBA00001974"/>
    </source>
</evidence>
<comment type="similarity">
    <text evidence="2 5">Belongs to the GMC oxidoreductase family.</text>
</comment>
<evidence type="ECO:0000313" key="8">
    <source>
        <dbReference type="EMBL" id="TQV69380.1"/>
    </source>
</evidence>
<gene>
    <name evidence="8" type="ORF">FIL88_07480</name>
</gene>
<evidence type="ECO:0000256" key="2">
    <source>
        <dbReference type="ARBA" id="ARBA00010790"/>
    </source>
</evidence>
<dbReference type="RefSeq" id="WP_142853128.1">
    <property type="nucleotide sequence ID" value="NZ_FXWW01000001.1"/>
</dbReference>
<name>A0A545SWQ1_9RHOB</name>
<dbReference type="InterPro" id="IPR036188">
    <property type="entry name" value="FAD/NAD-bd_sf"/>
</dbReference>
<sequence length="539" mass="58700">MEFDFVIVGGGSAGATIASRLSEDPNTKVCLLEAGGTGKDIFIRTPMAVVAMLPGRPKINNWAFNTVPQPGLNGRKGYQPRGKTLGGSSAINAMLYIRGQKEDYDSWADLGNEGWGWDDVLPYFRKAENNVRGADEAHGGSGPLQVSDQKAPRPISLAFIDASNEMQVRPTADFNDGDNEGAGMWQTTLFHTPDKNGERCSAAAAYLHPIMDERPNLTVITRAHATKVIFEGKRAVGVAYRHGKNVREVRASKEVILCGGAFQSPQLLMLSGVGRPQDITPHGIEMTHELPGVGQNLQDHLDFVMGYKTKDTDNLGIGFRAGVKLLGEILKWKKHGNSMVASTITECGSFFKSDPSIDRPDLQTHFVISVVDDHARKLHMGHGYSCHVCNLRPYSRGEVFLQSADPMDAPGIDPKFLSDDRDLDIMIKGAKLTRATLEAPALAKYKHKELFGVHDNMTDAEWEEVIRNRADTVYHPVGTCKMGTDDMAVVSPELKVRGLAGLRVADASIMPLLVSGNTNAPTIMIGEKCADMIKAEYAA</sequence>
<evidence type="ECO:0000256" key="4">
    <source>
        <dbReference type="ARBA" id="ARBA00022827"/>
    </source>
</evidence>
<dbReference type="SUPFAM" id="SSF51905">
    <property type="entry name" value="FAD/NAD(P)-binding domain"/>
    <property type="match status" value="1"/>
</dbReference>
<dbReference type="InterPro" id="IPR012132">
    <property type="entry name" value="GMC_OxRdtase"/>
</dbReference>
<evidence type="ECO:0000313" key="9">
    <source>
        <dbReference type="Proteomes" id="UP000315816"/>
    </source>
</evidence>
<evidence type="ECO:0000259" key="6">
    <source>
        <dbReference type="PROSITE" id="PS00623"/>
    </source>
</evidence>
<dbReference type="GO" id="GO:0016614">
    <property type="term" value="F:oxidoreductase activity, acting on CH-OH group of donors"/>
    <property type="evidence" value="ECO:0007669"/>
    <property type="project" value="InterPro"/>
</dbReference>
<dbReference type="PROSITE" id="PS00624">
    <property type="entry name" value="GMC_OXRED_2"/>
    <property type="match status" value="1"/>
</dbReference>
<dbReference type="Proteomes" id="UP000315816">
    <property type="component" value="Unassembled WGS sequence"/>
</dbReference>
<dbReference type="EMBL" id="VICH01000004">
    <property type="protein sequence ID" value="TQV69380.1"/>
    <property type="molecule type" value="Genomic_DNA"/>
</dbReference>
<dbReference type="PANTHER" id="PTHR11552:SF147">
    <property type="entry name" value="CHOLINE DEHYDROGENASE, MITOCHONDRIAL"/>
    <property type="match status" value="1"/>
</dbReference>
<dbReference type="GO" id="GO:0050660">
    <property type="term" value="F:flavin adenine dinucleotide binding"/>
    <property type="evidence" value="ECO:0007669"/>
    <property type="project" value="InterPro"/>
</dbReference>
<proteinExistence type="inferred from homology"/>
<keyword evidence="9" id="KW-1185">Reference proteome</keyword>
<comment type="cofactor">
    <cofactor evidence="1">
        <name>FAD</name>
        <dbReference type="ChEBI" id="CHEBI:57692"/>
    </cofactor>
</comment>